<comment type="caution">
    <text evidence="7">The sequence shown here is derived from an EMBL/GenBank/DDBJ whole genome shotgun (WGS) entry which is preliminary data.</text>
</comment>
<organism evidence="7 8">
    <name type="scientific">Microbacterium algeriense</name>
    <dbReference type="NCBI Taxonomy" id="2615184"/>
    <lineage>
        <taxon>Bacteria</taxon>
        <taxon>Bacillati</taxon>
        <taxon>Actinomycetota</taxon>
        <taxon>Actinomycetes</taxon>
        <taxon>Micrococcales</taxon>
        <taxon>Microbacteriaceae</taxon>
        <taxon>Microbacterium</taxon>
    </lineage>
</organism>
<evidence type="ECO:0000259" key="6">
    <source>
        <dbReference type="Pfam" id="PF08546"/>
    </source>
</evidence>
<dbReference type="Pfam" id="PF02558">
    <property type="entry name" value="ApbA"/>
    <property type="match status" value="1"/>
</dbReference>
<dbReference type="Gene3D" id="3.40.50.720">
    <property type="entry name" value="NAD(P)-binding Rossmann-like Domain"/>
    <property type="match status" value="1"/>
</dbReference>
<dbReference type="PANTHER" id="PTHR21708">
    <property type="entry name" value="PROBABLE 2-DEHYDROPANTOATE 2-REDUCTASE"/>
    <property type="match status" value="1"/>
</dbReference>
<comment type="catalytic activity">
    <reaction evidence="4">
        <text>(R)-pantoate + NADP(+) = 2-dehydropantoate + NADPH + H(+)</text>
        <dbReference type="Rhea" id="RHEA:16233"/>
        <dbReference type="ChEBI" id="CHEBI:11561"/>
        <dbReference type="ChEBI" id="CHEBI:15378"/>
        <dbReference type="ChEBI" id="CHEBI:15980"/>
        <dbReference type="ChEBI" id="CHEBI:57783"/>
        <dbReference type="ChEBI" id="CHEBI:58349"/>
        <dbReference type="EC" id="1.1.1.169"/>
    </reaction>
</comment>
<dbReference type="Pfam" id="PF08546">
    <property type="entry name" value="ApbA_C"/>
    <property type="match status" value="1"/>
</dbReference>
<name>A0ABQ6V772_9MICO</name>
<keyword evidence="2 4" id="KW-0521">NADP</keyword>
<evidence type="ECO:0000256" key="1">
    <source>
        <dbReference type="ARBA" id="ARBA00007870"/>
    </source>
</evidence>
<dbReference type="EC" id="1.1.1.169" evidence="4"/>
<feature type="domain" description="Ketopantoate reductase N-terminal" evidence="5">
    <location>
        <begin position="15"/>
        <end position="157"/>
    </location>
</feature>
<dbReference type="Proteomes" id="UP000478836">
    <property type="component" value="Unassembled WGS sequence"/>
</dbReference>
<dbReference type="GeneID" id="77477496"/>
<evidence type="ECO:0000256" key="3">
    <source>
        <dbReference type="ARBA" id="ARBA00023002"/>
    </source>
</evidence>
<dbReference type="InterPro" id="IPR036291">
    <property type="entry name" value="NAD(P)-bd_dom_sf"/>
</dbReference>
<dbReference type="InterPro" id="IPR013332">
    <property type="entry name" value="KPR_N"/>
</dbReference>
<dbReference type="NCBIfam" id="TIGR00745">
    <property type="entry name" value="apbA_panE"/>
    <property type="match status" value="1"/>
</dbReference>
<keyword evidence="4" id="KW-0566">Pantothenate biosynthesis</keyword>
<evidence type="ECO:0000313" key="7">
    <source>
        <dbReference type="EMBL" id="KAB1865075.1"/>
    </source>
</evidence>
<comment type="pathway">
    <text evidence="4">Cofactor biosynthesis; (R)-pantothenate biosynthesis; (R)-pantoate from 3-methyl-2-oxobutanoate: step 2/2.</text>
</comment>
<dbReference type="SUPFAM" id="SSF51735">
    <property type="entry name" value="NAD(P)-binding Rossmann-fold domains"/>
    <property type="match status" value="1"/>
</dbReference>
<dbReference type="NCBIfam" id="NF009541">
    <property type="entry name" value="PRK12921.1-1"/>
    <property type="match status" value="1"/>
</dbReference>
<dbReference type="InterPro" id="IPR008927">
    <property type="entry name" value="6-PGluconate_DH-like_C_sf"/>
</dbReference>
<dbReference type="Gene3D" id="1.10.1040.10">
    <property type="entry name" value="N-(1-d-carboxylethyl)-l-norvaline Dehydrogenase, domain 2"/>
    <property type="match status" value="1"/>
</dbReference>
<dbReference type="SUPFAM" id="SSF48179">
    <property type="entry name" value="6-phosphogluconate dehydrogenase C-terminal domain-like"/>
    <property type="match status" value="1"/>
</dbReference>
<gene>
    <name evidence="7" type="ORF">F6A08_13580</name>
</gene>
<keyword evidence="3 4" id="KW-0560">Oxidoreductase</keyword>
<dbReference type="PANTHER" id="PTHR21708:SF26">
    <property type="entry name" value="2-DEHYDROPANTOATE 2-REDUCTASE"/>
    <property type="match status" value="1"/>
</dbReference>
<evidence type="ECO:0000256" key="2">
    <source>
        <dbReference type="ARBA" id="ARBA00022857"/>
    </source>
</evidence>
<protein>
    <recommendedName>
        <fullName evidence="4">2-dehydropantoate 2-reductase</fullName>
        <ecNumber evidence="4">1.1.1.169</ecNumber>
    </recommendedName>
    <alternativeName>
        <fullName evidence="4">Ketopantoate reductase</fullName>
    </alternativeName>
</protein>
<reference evidence="8" key="1">
    <citation type="submission" date="2019-09" db="EMBL/GenBank/DDBJ databases">
        <title>Whole genome sequencing of Microbacterium maritypicum.</title>
        <authorList>
            <person name="Lenchi N."/>
        </authorList>
    </citation>
    <scope>NUCLEOTIDE SEQUENCE [LARGE SCALE GENOMIC DNA]</scope>
    <source>
        <strain evidence="8">G1</strain>
    </source>
</reference>
<dbReference type="InterPro" id="IPR013328">
    <property type="entry name" value="6PGD_dom2"/>
</dbReference>
<evidence type="ECO:0000256" key="4">
    <source>
        <dbReference type="RuleBase" id="RU362068"/>
    </source>
</evidence>
<proteinExistence type="inferred from homology"/>
<dbReference type="NCBIfam" id="NF005091">
    <property type="entry name" value="PRK06522.2-2"/>
    <property type="match status" value="1"/>
</dbReference>
<comment type="function">
    <text evidence="4">Catalyzes the NADPH-dependent reduction of ketopantoate into pantoic acid.</text>
</comment>
<dbReference type="InterPro" id="IPR013752">
    <property type="entry name" value="KPA_reductase"/>
</dbReference>
<accession>A0ABQ6V772</accession>
<evidence type="ECO:0000313" key="8">
    <source>
        <dbReference type="Proteomes" id="UP000478836"/>
    </source>
</evidence>
<feature type="domain" description="Ketopantoate reductase C-terminal" evidence="6">
    <location>
        <begin position="180"/>
        <end position="299"/>
    </location>
</feature>
<dbReference type="InterPro" id="IPR051402">
    <property type="entry name" value="KPR-Related"/>
</dbReference>
<dbReference type="InterPro" id="IPR003710">
    <property type="entry name" value="ApbA"/>
</dbReference>
<sequence>MTERETTPAARATRVAVIGPGAIGTTIAAALHEAGRTPALYGRTPRPGLELVVAEERLPVPGPVRTEPAEVSHPADVVFLAVKATQIAGAAPWLAVLCGPNTVVCVLQNGVEQVSMVSPHLPPGTVILPAVVWFPAQAQEDGSVRLRGEARLSLPETRGSDRIVEVLRGTRCEIEVVADFSTVAWRKLLQNAAAGLMALTGRRSGMFARDDIADLTRAYLQEGLLVARAEGARLADAAPDEILAKFRAFPADLSTSILTDRDAGRPLEWDVRNGVISRLGRAHGIPTPIADIIATLLAATSDGPG</sequence>
<dbReference type="EMBL" id="WAAO01000002">
    <property type="protein sequence ID" value="KAB1865075.1"/>
    <property type="molecule type" value="Genomic_DNA"/>
</dbReference>
<evidence type="ECO:0000259" key="5">
    <source>
        <dbReference type="Pfam" id="PF02558"/>
    </source>
</evidence>
<dbReference type="RefSeq" id="WP_151459687.1">
    <property type="nucleotide sequence ID" value="NZ_WAAO01000002.1"/>
</dbReference>
<comment type="similarity">
    <text evidence="1 4">Belongs to the ketopantoate reductase family.</text>
</comment>
<keyword evidence="8" id="KW-1185">Reference proteome</keyword>